<evidence type="ECO:0000313" key="4">
    <source>
        <dbReference type="Proteomes" id="UP001288320"/>
    </source>
</evidence>
<evidence type="ECO:0000313" key="3">
    <source>
        <dbReference type="Proteomes" id="UP001284901"/>
    </source>
</evidence>
<reference evidence="1 3" key="1">
    <citation type="submission" date="2023-10" db="EMBL/GenBank/DDBJ databases">
        <title>Whole Genome based description of the genera Actinobaculum and Actinotignum reveals a complex phylogenetic relationship within the species included in the genus Actinotignum.</title>
        <authorList>
            <person name="Jensen C.S."/>
            <person name="Dargis R."/>
            <person name="Kemp M."/>
            <person name="Christensen J.J."/>
        </authorList>
    </citation>
    <scope>NUCLEOTIDE SEQUENCE</scope>
    <source>
        <strain evidence="2 3">SLA_B089</strain>
        <strain evidence="1">SLA_B245</strain>
    </source>
</reference>
<dbReference type="GO" id="GO:0051782">
    <property type="term" value="P:negative regulation of cell division"/>
    <property type="evidence" value="ECO:0007669"/>
    <property type="project" value="TreeGrafter"/>
</dbReference>
<dbReference type="InterPro" id="IPR027417">
    <property type="entry name" value="P-loop_NTPase"/>
</dbReference>
<dbReference type="EMBL" id="JAWNFY010000012">
    <property type="protein sequence ID" value="MDY5146429.1"/>
    <property type="molecule type" value="Genomic_DNA"/>
</dbReference>
<dbReference type="Gene3D" id="3.40.50.300">
    <property type="entry name" value="P-loop containing nucleotide triphosphate hydrolases"/>
    <property type="match status" value="1"/>
</dbReference>
<dbReference type="Proteomes" id="UP001288320">
    <property type="component" value="Unassembled WGS sequence"/>
</dbReference>
<accession>A0AAW9HJQ2</accession>
<comment type="caution">
    <text evidence="1">The sequence shown here is derived from an EMBL/GenBank/DDBJ whole genome shotgun (WGS) entry which is preliminary data.</text>
</comment>
<dbReference type="GO" id="GO:0005829">
    <property type="term" value="C:cytosol"/>
    <property type="evidence" value="ECO:0007669"/>
    <property type="project" value="TreeGrafter"/>
</dbReference>
<evidence type="ECO:0000313" key="1">
    <source>
        <dbReference type="EMBL" id="MDY5140276.1"/>
    </source>
</evidence>
<organism evidence="1 4">
    <name type="scientific">Actinotignum timonense</name>
    <dbReference type="NCBI Taxonomy" id="1870995"/>
    <lineage>
        <taxon>Bacteria</taxon>
        <taxon>Bacillati</taxon>
        <taxon>Actinomycetota</taxon>
        <taxon>Actinomycetes</taxon>
        <taxon>Actinomycetales</taxon>
        <taxon>Actinomycetaceae</taxon>
        <taxon>Actinotignum</taxon>
    </lineage>
</organism>
<dbReference type="GeneID" id="92812968"/>
<name>A0AAW9HJQ2_9ACTO</name>
<dbReference type="PANTHER" id="PTHR43384">
    <property type="entry name" value="SEPTUM SITE-DETERMINING PROTEIN MIND HOMOLOG, CHLOROPLASTIC-RELATED"/>
    <property type="match status" value="1"/>
</dbReference>
<keyword evidence="3" id="KW-1185">Reference proteome</keyword>
<evidence type="ECO:0000313" key="2">
    <source>
        <dbReference type="EMBL" id="MDY5146429.1"/>
    </source>
</evidence>
<dbReference type="RefSeq" id="WP_087070295.1">
    <property type="nucleotide sequence ID" value="NZ_CAUPFC010000005.1"/>
</dbReference>
<dbReference type="InterPro" id="IPR050625">
    <property type="entry name" value="ParA/MinD_ATPase"/>
</dbReference>
<dbReference type="GO" id="GO:0009898">
    <property type="term" value="C:cytoplasmic side of plasma membrane"/>
    <property type="evidence" value="ECO:0007669"/>
    <property type="project" value="TreeGrafter"/>
</dbReference>
<dbReference type="Proteomes" id="UP001284901">
    <property type="component" value="Unassembled WGS sequence"/>
</dbReference>
<protein>
    <submittedName>
        <fullName evidence="1">Uncharacterized protein</fullName>
    </submittedName>
</protein>
<dbReference type="PANTHER" id="PTHR43384:SF11">
    <property type="entry name" value="SEPTUM SITE DETERMINING PROTEIN"/>
    <property type="match status" value="1"/>
</dbReference>
<dbReference type="EMBL" id="JAWNFV010000004">
    <property type="protein sequence ID" value="MDY5140276.1"/>
    <property type="molecule type" value="Genomic_DNA"/>
</dbReference>
<dbReference type="GO" id="GO:0005524">
    <property type="term" value="F:ATP binding"/>
    <property type="evidence" value="ECO:0007669"/>
    <property type="project" value="TreeGrafter"/>
</dbReference>
<proteinExistence type="predicted"/>
<dbReference type="AlphaFoldDB" id="A0AAW9HJQ2"/>
<dbReference type="SUPFAM" id="SSF52540">
    <property type="entry name" value="P-loop containing nucleoside triphosphate hydrolases"/>
    <property type="match status" value="1"/>
</dbReference>
<dbReference type="GO" id="GO:0016887">
    <property type="term" value="F:ATP hydrolysis activity"/>
    <property type="evidence" value="ECO:0007669"/>
    <property type="project" value="TreeGrafter"/>
</dbReference>
<sequence>MTSSRVLSPGVSAAGAASGAAAGKSSGAAVSGGASFSGGASVSGGASPAPLISAVPRELVSLICEHEEVVREVEAVTELAGIQVARGSPKVAAPPAVLELEELPAALPTVRARFHPVLASYFPRGSVVLELPRQAEDLLELVLAAGQTRRGRIIGLAGVRGGLGVSMITAWLASLSITRTAVVDADPLSAGLEILMGFRDKRGVRWADIAQAEGTLIPQRLRAALPSRGQLSLLSADVRGGAPPNGEAVPHAIDALSQANDTTYVDLPRSSLLPGTGPASWRAWCDAVVLVTGVTDRDAQAIPRILRDLGENTPVVIAARCAHKVEAQAFGVDIGQEVLPVRRLRGMDEDLSHGVAVGEQRRSVAARDITQLAAHLDAVLAGG</sequence>
<gene>
    <name evidence="1" type="ORF">R6G74_02940</name>
    <name evidence="2" type="ORF">R6P33_05245</name>
</gene>